<evidence type="ECO:0008006" key="3">
    <source>
        <dbReference type="Google" id="ProtNLM"/>
    </source>
</evidence>
<proteinExistence type="predicted"/>
<dbReference type="SUPFAM" id="SSF56801">
    <property type="entry name" value="Acetyl-CoA synthetase-like"/>
    <property type="match status" value="1"/>
</dbReference>
<dbReference type="HOGENOM" id="CLU_161752_0_0_1"/>
<sequence>PPLESPLITLPQLTDFQARNNPSLPWAIFPSRDDPGKTEAVSYAQMARASEIIAHILRPERRGAEDEVVAFLIHTDSVLYVSVILGAMRAGLVVCVLSVL</sequence>
<dbReference type="KEGG" id="pco:PHACADRAFT_77473"/>
<accession>K5VWG3</accession>
<name>K5VWG3_PHACS</name>
<evidence type="ECO:0000313" key="2">
    <source>
        <dbReference type="Proteomes" id="UP000008370"/>
    </source>
</evidence>
<gene>
    <name evidence="1" type="ORF">PHACADRAFT_77473</name>
</gene>
<dbReference type="InParanoid" id="K5VWG3"/>
<feature type="non-terminal residue" evidence="1">
    <location>
        <position position="100"/>
    </location>
</feature>
<organism evidence="1 2">
    <name type="scientific">Phanerochaete carnosa (strain HHB-10118-sp)</name>
    <name type="common">White-rot fungus</name>
    <name type="synonym">Peniophora carnosa</name>
    <dbReference type="NCBI Taxonomy" id="650164"/>
    <lineage>
        <taxon>Eukaryota</taxon>
        <taxon>Fungi</taxon>
        <taxon>Dikarya</taxon>
        <taxon>Basidiomycota</taxon>
        <taxon>Agaricomycotina</taxon>
        <taxon>Agaricomycetes</taxon>
        <taxon>Polyporales</taxon>
        <taxon>Phanerochaetaceae</taxon>
        <taxon>Phanerochaete</taxon>
    </lineage>
</organism>
<dbReference type="RefSeq" id="XP_007400096.1">
    <property type="nucleotide sequence ID" value="XM_007400034.1"/>
</dbReference>
<evidence type="ECO:0000313" key="1">
    <source>
        <dbReference type="EMBL" id="EKM50929.1"/>
    </source>
</evidence>
<feature type="non-terminal residue" evidence="1">
    <location>
        <position position="1"/>
    </location>
</feature>
<dbReference type="EMBL" id="JH930477">
    <property type="protein sequence ID" value="EKM50929.1"/>
    <property type="molecule type" value="Genomic_DNA"/>
</dbReference>
<dbReference type="Proteomes" id="UP000008370">
    <property type="component" value="Unassembled WGS sequence"/>
</dbReference>
<dbReference type="Gene3D" id="3.40.50.12780">
    <property type="entry name" value="N-terminal domain of ligase-like"/>
    <property type="match status" value="1"/>
</dbReference>
<dbReference type="STRING" id="650164.K5VWG3"/>
<dbReference type="AlphaFoldDB" id="K5VWG3"/>
<dbReference type="OrthoDB" id="429813at2759"/>
<reference evidence="1 2" key="1">
    <citation type="journal article" date="2012" name="BMC Genomics">
        <title>Comparative genomics of the white-rot fungi, Phanerochaete carnosa and P. chrysosporium, to elucidate the genetic basis of the distinct wood types they colonize.</title>
        <authorList>
            <person name="Suzuki H."/>
            <person name="MacDonald J."/>
            <person name="Syed K."/>
            <person name="Salamov A."/>
            <person name="Hori C."/>
            <person name="Aerts A."/>
            <person name="Henrissat B."/>
            <person name="Wiebenga A."/>
            <person name="vanKuyk P.A."/>
            <person name="Barry K."/>
            <person name="Lindquist E."/>
            <person name="LaButti K."/>
            <person name="Lapidus A."/>
            <person name="Lucas S."/>
            <person name="Coutinho P."/>
            <person name="Gong Y."/>
            <person name="Samejima M."/>
            <person name="Mahadevan R."/>
            <person name="Abou-Zaid M."/>
            <person name="de Vries R.P."/>
            <person name="Igarashi K."/>
            <person name="Yadav J.S."/>
            <person name="Grigoriev I.V."/>
            <person name="Master E.R."/>
        </authorList>
    </citation>
    <scope>NUCLEOTIDE SEQUENCE [LARGE SCALE GENOMIC DNA]</scope>
    <source>
        <strain evidence="1 2">HHB-10118-sp</strain>
    </source>
</reference>
<dbReference type="InterPro" id="IPR042099">
    <property type="entry name" value="ANL_N_sf"/>
</dbReference>
<dbReference type="GeneID" id="18920313"/>
<keyword evidence="2" id="KW-1185">Reference proteome</keyword>
<protein>
    <recommendedName>
        <fullName evidence="3">AMP-dependent synthetase/ligase domain-containing protein</fullName>
    </recommendedName>
</protein>